<evidence type="ECO:0008006" key="3">
    <source>
        <dbReference type="Google" id="ProtNLM"/>
    </source>
</evidence>
<dbReference type="Proteomes" id="UP000287247">
    <property type="component" value="Unassembled WGS sequence"/>
</dbReference>
<keyword evidence="2" id="KW-1185">Reference proteome</keyword>
<dbReference type="Pfam" id="PF14217">
    <property type="entry name" value="DUF4327"/>
    <property type="match status" value="1"/>
</dbReference>
<dbReference type="EMBL" id="BDQK01000003">
    <property type="protein sequence ID" value="GBF79537.1"/>
    <property type="molecule type" value="Genomic_DNA"/>
</dbReference>
<protein>
    <recommendedName>
        <fullName evidence="3">DUF4327 domain-containing protein</fullName>
    </recommendedName>
</protein>
<organism evidence="1 2">
    <name type="scientific">Aphanothece sacrum FPU1</name>
    <dbReference type="NCBI Taxonomy" id="1920663"/>
    <lineage>
        <taxon>Bacteria</taxon>
        <taxon>Bacillati</taxon>
        <taxon>Cyanobacteriota</taxon>
        <taxon>Cyanophyceae</taxon>
        <taxon>Oscillatoriophycideae</taxon>
        <taxon>Chroococcales</taxon>
        <taxon>Aphanothecaceae</taxon>
        <taxon>Aphanothece</taxon>
    </lineage>
</organism>
<sequence>MAQIAFVQYSKPKLIESMTKQVAHPMVKFQRKVASLVESKVIKPNDSIWKLALLYGDEWSYWKGELSEFGFAMQDPVSEVLMVEAWDES</sequence>
<reference evidence="2" key="1">
    <citation type="submission" date="2017-05" db="EMBL/GenBank/DDBJ databases">
        <title>Physiological properties and genetic analysis related to exopolysaccharide production of fresh-water unicellular cyanobacterium Aphanothece sacrum, Suizenji Nori, that has been cultured as a food source in Japan.</title>
        <authorList>
            <person name="Kanesaki Y."/>
            <person name="Yoshikawa S."/>
            <person name="Ohki K."/>
        </authorList>
    </citation>
    <scope>NUCLEOTIDE SEQUENCE [LARGE SCALE GENOMIC DNA]</scope>
    <source>
        <strain evidence="2">FPU1</strain>
    </source>
</reference>
<accession>A0A401IE37</accession>
<evidence type="ECO:0000313" key="1">
    <source>
        <dbReference type="EMBL" id="GBF79537.1"/>
    </source>
</evidence>
<evidence type="ECO:0000313" key="2">
    <source>
        <dbReference type="Proteomes" id="UP000287247"/>
    </source>
</evidence>
<proteinExistence type="predicted"/>
<dbReference type="InterPro" id="IPR025477">
    <property type="entry name" value="DUF4327"/>
</dbReference>
<name>A0A401IE37_APHSA</name>
<comment type="caution">
    <text evidence="1">The sequence shown here is derived from an EMBL/GenBank/DDBJ whole genome shotgun (WGS) entry which is preliminary data.</text>
</comment>
<dbReference type="AlphaFoldDB" id="A0A401IE37"/>
<gene>
    <name evidence="1" type="ORF">AsFPU1_0933</name>
</gene>